<reference evidence="2" key="1">
    <citation type="submission" date="2023-03" db="EMBL/GenBank/DDBJ databases">
        <title>Andean soil-derived lignocellulolytic bacterial consortium as a source of novel taxa and putative plastic-active enzymes.</title>
        <authorList>
            <person name="Diaz-Garcia L."/>
            <person name="Chuvochina M."/>
            <person name="Feuerriegel G."/>
            <person name="Bunk B."/>
            <person name="Sproer C."/>
            <person name="Streit W.R."/>
            <person name="Rodriguez L.M."/>
            <person name="Overmann J."/>
            <person name="Jimenez D.J."/>
        </authorList>
    </citation>
    <scope>NUCLEOTIDE SEQUENCE</scope>
    <source>
        <strain evidence="2">MAG 26</strain>
    </source>
</reference>
<evidence type="ECO:0000313" key="2">
    <source>
        <dbReference type="EMBL" id="WEK45287.1"/>
    </source>
</evidence>
<name>A0AAJ5X653_9SPHN</name>
<dbReference type="Proteomes" id="UP001218362">
    <property type="component" value="Chromosome"/>
</dbReference>
<dbReference type="KEGG" id="acob:P0Y56_09585"/>
<gene>
    <name evidence="2" type="ORF">P0Y56_09585</name>
</gene>
<proteinExistence type="predicted"/>
<dbReference type="EMBL" id="CP119316">
    <property type="protein sequence ID" value="WEK45287.1"/>
    <property type="molecule type" value="Genomic_DNA"/>
</dbReference>
<protein>
    <submittedName>
        <fullName evidence="2">Uncharacterized protein</fullName>
    </submittedName>
</protein>
<feature type="chain" id="PRO_5042542442" evidence="1">
    <location>
        <begin position="20"/>
        <end position="290"/>
    </location>
</feature>
<organism evidence="2 3">
    <name type="scientific">Candidatus Andeanibacterium colombiense</name>
    <dbReference type="NCBI Taxonomy" id="3121345"/>
    <lineage>
        <taxon>Bacteria</taxon>
        <taxon>Pseudomonadati</taxon>
        <taxon>Pseudomonadota</taxon>
        <taxon>Alphaproteobacteria</taxon>
        <taxon>Sphingomonadales</taxon>
        <taxon>Sphingomonadaceae</taxon>
        <taxon>Candidatus Andeanibacterium</taxon>
    </lineage>
</organism>
<evidence type="ECO:0000256" key="1">
    <source>
        <dbReference type="SAM" id="SignalP"/>
    </source>
</evidence>
<keyword evidence="1" id="KW-0732">Signal</keyword>
<feature type="signal peptide" evidence="1">
    <location>
        <begin position="1"/>
        <end position="19"/>
    </location>
</feature>
<evidence type="ECO:0000313" key="3">
    <source>
        <dbReference type="Proteomes" id="UP001218362"/>
    </source>
</evidence>
<accession>A0AAJ5X653</accession>
<sequence length="290" mass="30526">MKRGWSIGGTLLAAALAQAAPAEERGAQPSLTAQSSFSETGEGEDYVARIVNATFATGRLYAPDGSGARDMVYEQRIDSTARAAAEGTQSELRVTARSDGKTLWTIHDSGNEGAAFGDYYRTTEWGCCGAENTMRSYFAWTGKLAFTATADPLFLTIPNTSTRRAIAYLSAYSVAGIEGEKYPRGTGLIALVDGDRTVDLVLLESDEGTGFEWTPKLALADPTGAHAQSGDSFDLWPADGNPDPAGLTGVDLVLGWDADGQAAIPVAAGTFDLAHARLPAGMTARHLPPK</sequence>
<dbReference type="AlphaFoldDB" id="A0AAJ5X653"/>